<proteinExistence type="predicted"/>
<dbReference type="Gene3D" id="3.30.1150.10">
    <property type="match status" value="1"/>
</dbReference>
<dbReference type="SUPFAM" id="SSF74653">
    <property type="entry name" value="TolA/TonB C-terminal domain"/>
    <property type="match status" value="1"/>
</dbReference>
<sequence length="97" mass="10342">MALSSRVQGEAIVTFTIDEKGTPGNYAVKTNLGYGLDAAALKGIEQIGGEWVPGTIKGKPVPVQCEIPVLFAIASERNVYIKPNEILILVMSATVIR</sequence>
<dbReference type="RefSeq" id="WP_191175244.1">
    <property type="nucleotide sequence ID" value="NZ_JACWMW010000002.1"/>
</dbReference>
<dbReference type="Pfam" id="PF03544">
    <property type="entry name" value="TonB_C"/>
    <property type="match status" value="1"/>
</dbReference>
<name>A0ABR7X4D5_9SPHI</name>
<dbReference type="EMBL" id="JACWMW010000002">
    <property type="protein sequence ID" value="MBD1385366.1"/>
    <property type="molecule type" value="Genomic_DNA"/>
</dbReference>
<keyword evidence="3" id="KW-1185">Reference proteome</keyword>
<accession>A0ABR7X4D5</accession>
<feature type="domain" description="TonB C-terminal" evidence="1">
    <location>
        <begin position="2"/>
        <end position="72"/>
    </location>
</feature>
<evidence type="ECO:0000313" key="3">
    <source>
        <dbReference type="Proteomes" id="UP000618754"/>
    </source>
</evidence>
<dbReference type="InterPro" id="IPR037682">
    <property type="entry name" value="TonB_C"/>
</dbReference>
<protein>
    <submittedName>
        <fullName evidence="2">Energy transducer TonB</fullName>
    </submittedName>
</protein>
<evidence type="ECO:0000259" key="1">
    <source>
        <dbReference type="Pfam" id="PF03544"/>
    </source>
</evidence>
<gene>
    <name evidence="2" type="ORF">IDJ75_08765</name>
</gene>
<reference evidence="2 3" key="1">
    <citation type="submission" date="2020-09" db="EMBL/GenBank/DDBJ databases">
        <title>Novel species of Mucilaginibacter isolated from a glacier on the Tibetan Plateau.</title>
        <authorList>
            <person name="Liu Q."/>
            <person name="Xin Y.-H."/>
        </authorList>
    </citation>
    <scope>NUCLEOTIDE SEQUENCE [LARGE SCALE GENOMIC DNA]</scope>
    <source>
        <strain evidence="2 3">CGMCC 1.13878</strain>
    </source>
</reference>
<dbReference type="Proteomes" id="UP000618754">
    <property type="component" value="Unassembled WGS sequence"/>
</dbReference>
<evidence type="ECO:0000313" key="2">
    <source>
        <dbReference type="EMBL" id="MBD1385366.1"/>
    </source>
</evidence>
<comment type="caution">
    <text evidence="2">The sequence shown here is derived from an EMBL/GenBank/DDBJ whole genome shotgun (WGS) entry which is preliminary data.</text>
</comment>
<organism evidence="2 3">
    <name type="scientific">Mucilaginibacter rigui</name>
    <dbReference type="NCBI Taxonomy" id="534635"/>
    <lineage>
        <taxon>Bacteria</taxon>
        <taxon>Pseudomonadati</taxon>
        <taxon>Bacteroidota</taxon>
        <taxon>Sphingobacteriia</taxon>
        <taxon>Sphingobacteriales</taxon>
        <taxon>Sphingobacteriaceae</taxon>
        <taxon>Mucilaginibacter</taxon>
    </lineage>
</organism>